<name>A0A1J1LE07_9CYAN</name>
<dbReference type="Proteomes" id="UP000184315">
    <property type="component" value="Unassembled WGS sequence"/>
</dbReference>
<sequence>MAIQNISEVEVLKKTTIPKKLWEKIRHLDMNFNFSRFNLEQLASYLFQVETWEELRPVFKLPYSSYQNNISQLIEDLQFNSSTQQNLPGVA</sequence>
<accession>A0A1J1LE07</accession>
<proteinExistence type="predicted"/>
<evidence type="ECO:0000313" key="2">
    <source>
        <dbReference type="Proteomes" id="UP000184315"/>
    </source>
</evidence>
<keyword evidence="2" id="KW-1185">Reference proteome</keyword>
<dbReference type="RefSeq" id="WP_072717409.1">
    <property type="nucleotide sequence ID" value="NZ_LN889780.1"/>
</dbReference>
<evidence type="ECO:0000313" key="1">
    <source>
        <dbReference type="EMBL" id="CUR30398.1"/>
    </source>
</evidence>
<gene>
    <name evidence="1" type="ORF">PL9214250004</name>
</gene>
<dbReference type="OrthoDB" id="465034at2"/>
<dbReference type="AlphaFoldDB" id="A0A1J1LE07"/>
<protein>
    <submittedName>
        <fullName evidence="1">Uncharacterized protein</fullName>
    </submittedName>
</protein>
<organism evidence="1 2">
    <name type="scientific">Planktothrix tepida PCC 9214</name>
    <dbReference type="NCBI Taxonomy" id="671072"/>
    <lineage>
        <taxon>Bacteria</taxon>
        <taxon>Bacillati</taxon>
        <taxon>Cyanobacteriota</taxon>
        <taxon>Cyanophyceae</taxon>
        <taxon>Oscillatoriophycideae</taxon>
        <taxon>Oscillatoriales</taxon>
        <taxon>Microcoleaceae</taxon>
        <taxon>Planktothrix</taxon>
    </lineage>
</organism>
<reference evidence="2" key="1">
    <citation type="submission" date="2015-10" db="EMBL/GenBank/DDBJ databases">
        <authorList>
            <person name="Regsiter A."/>
            <person name="william w."/>
        </authorList>
    </citation>
    <scope>NUCLEOTIDE SEQUENCE [LARGE SCALE GENOMIC DNA]</scope>
</reference>
<dbReference type="EMBL" id="CZDF01000128">
    <property type="protein sequence ID" value="CUR30398.1"/>
    <property type="molecule type" value="Genomic_DNA"/>
</dbReference>